<name>A0A367YAN9_9ASCO</name>
<evidence type="ECO:0000313" key="2">
    <source>
        <dbReference type="Proteomes" id="UP000253472"/>
    </source>
</evidence>
<protein>
    <submittedName>
        <fullName evidence="1">Uncharacterized protein</fullName>
    </submittedName>
</protein>
<keyword evidence="2" id="KW-1185">Reference proteome</keyword>
<dbReference type="AlphaFoldDB" id="A0A367YAN9"/>
<sequence>MTSVNNYFDNVLKYVPNKVLATMLDMPVIGDQVLNLLYSTIKVGSLLESYEIKIGYGPFFDAHEVPTMKSIMEYIHLLRRYPTISPKKVDLP</sequence>
<gene>
    <name evidence="1" type="ORF">Cantr_08845</name>
</gene>
<organism evidence="1 2">
    <name type="scientific">Candida viswanathii</name>
    <dbReference type="NCBI Taxonomy" id="5486"/>
    <lineage>
        <taxon>Eukaryota</taxon>
        <taxon>Fungi</taxon>
        <taxon>Dikarya</taxon>
        <taxon>Ascomycota</taxon>
        <taxon>Saccharomycotina</taxon>
        <taxon>Pichiomycetes</taxon>
        <taxon>Debaryomycetaceae</taxon>
        <taxon>Candida/Lodderomyces clade</taxon>
        <taxon>Candida</taxon>
    </lineage>
</organism>
<accession>A0A367YAN9</accession>
<evidence type="ECO:0000313" key="1">
    <source>
        <dbReference type="EMBL" id="RCK62933.1"/>
    </source>
</evidence>
<dbReference type="Proteomes" id="UP000253472">
    <property type="component" value="Unassembled WGS sequence"/>
</dbReference>
<dbReference type="EMBL" id="QLNQ01000025">
    <property type="protein sequence ID" value="RCK62933.1"/>
    <property type="molecule type" value="Genomic_DNA"/>
</dbReference>
<reference evidence="1 2" key="1">
    <citation type="submission" date="2018-06" db="EMBL/GenBank/DDBJ databases">
        <title>Whole genome sequencing of Candida tropicalis (genome annotated by CSBL at Korea University).</title>
        <authorList>
            <person name="Ahn J."/>
        </authorList>
    </citation>
    <scope>NUCLEOTIDE SEQUENCE [LARGE SCALE GENOMIC DNA]</scope>
    <source>
        <strain evidence="1 2">ATCC 20962</strain>
    </source>
</reference>
<comment type="caution">
    <text evidence="1">The sequence shown here is derived from an EMBL/GenBank/DDBJ whole genome shotgun (WGS) entry which is preliminary data.</text>
</comment>
<proteinExistence type="predicted"/>